<keyword evidence="4" id="KW-1185">Reference proteome</keyword>
<evidence type="ECO:0000313" key="3">
    <source>
        <dbReference type="EMBL" id="PWR03680.1"/>
    </source>
</evidence>
<name>A0A2V2LDQ4_9RHOB</name>
<dbReference type="Proteomes" id="UP000245680">
    <property type="component" value="Unassembled WGS sequence"/>
</dbReference>
<evidence type="ECO:0008006" key="5">
    <source>
        <dbReference type="Google" id="ProtNLM"/>
    </source>
</evidence>
<organism evidence="3 4">
    <name type="scientific">Meridianimarinicoccus roseus</name>
    <dbReference type="NCBI Taxonomy" id="2072018"/>
    <lineage>
        <taxon>Bacteria</taxon>
        <taxon>Pseudomonadati</taxon>
        <taxon>Pseudomonadota</taxon>
        <taxon>Alphaproteobacteria</taxon>
        <taxon>Rhodobacterales</taxon>
        <taxon>Paracoccaceae</taxon>
        <taxon>Meridianimarinicoccus</taxon>
    </lineage>
</organism>
<feature type="region of interest" description="Disordered" evidence="1">
    <location>
        <begin position="32"/>
        <end position="79"/>
    </location>
</feature>
<evidence type="ECO:0000313" key="4">
    <source>
        <dbReference type="Proteomes" id="UP000245680"/>
    </source>
</evidence>
<keyword evidence="2" id="KW-0732">Signal</keyword>
<feature type="chain" id="PRO_5015836839" description="Antifreeze glycopeptide polyprotein" evidence="2">
    <location>
        <begin position="18"/>
        <end position="526"/>
    </location>
</feature>
<comment type="caution">
    <text evidence="3">The sequence shown here is derived from an EMBL/GenBank/DDBJ whole genome shotgun (WGS) entry which is preliminary data.</text>
</comment>
<proteinExistence type="predicted"/>
<evidence type="ECO:0000256" key="2">
    <source>
        <dbReference type="SAM" id="SignalP"/>
    </source>
</evidence>
<sequence>MAACALVGLMLAPGAVAAQGRADAPLSAIPWLSETLDRPEPAPRAAARPPDPNPGPGAVPGTGQPPDGARPLPAPSGDITVTQLGAPDRAATGLMSARRAGLPEDLWQGTDPDKLARLLREMPIHDQPALREAVSRLVLLEAAPPRGARDALLLARIDALLIRGALEPAQALLERAGPDTPDLFRRWFDILLLSGTEDRACATLAAKPELSPNYETRVFCLARGGRWHTAALTLETATALGRVSPEMRDRLARFLDPEIFEGEPMPPPPDPLTPLDFRLLEAVGEPVPTSHLPLAFAQTDLRHIIGWKSQIEAAERLAKSGALSVNRLLGIYTARQPAASGGVWDRVAAIQALDIAITAGQPDTVAARLPAAADAMRAAGLEAVLAEMFGPRLSRLDLPPQSAQAAHALALIAGAPTRLPATALTGRLAFATALAAGTPPAAAAPDALASALHAGLRQDTVPDRYAPLVARGQWGEALLRALATLADGALTDPVDAGDAIALMRLAGLDDLARQAAVEILLLDPRS</sequence>
<dbReference type="AlphaFoldDB" id="A0A2V2LDQ4"/>
<reference evidence="3 4" key="1">
    <citation type="submission" date="2018-05" db="EMBL/GenBank/DDBJ databases">
        <title>Rhodobacteraceae gen. nov., sp. nov. isolated from sea water.</title>
        <authorList>
            <person name="Ren Y."/>
        </authorList>
    </citation>
    <scope>NUCLEOTIDE SEQUENCE [LARGE SCALE GENOMIC DNA]</scope>
    <source>
        <strain evidence="3 4">TG-679</strain>
    </source>
</reference>
<accession>A0A2V2LDQ4</accession>
<dbReference type="EMBL" id="QGKU01000021">
    <property type="protein sequence ID" value="PWR03680.1"/>
    <property type="molecule type" value="Genomic_DNA"/>
</dbReference>
<gene>
    <name evidence="3" type="ORF">DKT77_04875</name>
</gene>
<evidence type="ECO:0000256" key="1">
    <source>
        <dbReference type="SAM" id="MobiDB-lite"/>
    </source>
</evidence>
<protein>
    <recommendedName>
        <fullName evidence="5">Antifreeze glycopeptide polyprotein</fullName>
    </recommendedName>
</protein>
<feature type="signal peptide" evidence="2">
    <location>
        <begin position="1"/>
        <end position="17"/>
    </location>
</feature>